<dbReference type="SUPFAM" id="SSF51120">
    <property type="entry name" value="beta-Roll"/>
    <property type="match status" value="2"/>
</dbReference>
<dbReference type="EMBL" id="AAGUYM010000025">
    <property type="protein sequence ID" value="EBS2694777.1"/>
    <property type="molecule type" value="Genomic_DNA"/>
</dbReference>
<comment type="caution">
    <text evidence="2">The sequence shown here is derived from an EMBL/GenBank/DDBJ whole genome shotgun (WGS) entry which is preliminary data.</text>
</comment>
<evidence type="ECO:0000313" key="2">
    <source>
        <dbReference type="EMBL" id="EBS2694777.1"/>
    </source>
</evidence>
<dbReference type="Pfam" id="PF00353">
    <property type="entry name" value="HemolysinCabind"/>
    <property type="match status" value="1"/>
</dbReference>
<dbReference type="PANTHER" id="PTHR39431:SF1">
    <property type="entry name" value="FRPA_C-RELATED PROTEIN"/>
    <property type="match status" value="1"/>
</dbReference>
<protein>
    <submittedName>
        <fullName evidence="2">Calcium-binding protein</fullName>
    </submittedName>
</protein>
<name>A0A5U9KU70_SALNE</name>
<keyword evidence="1" id="KW-0106">Calcium</keyword>
<organism evidence="2">
    <name type="scientific">Salmonella newport</name>
    <dbReference type="NCBI Taxonomy" id="108619"/>
    <lineage>
        <taxon>Bacteria</taxon>
        <taxon>Pseudomonadati</taxon>
        <taxon>Pseudomonadota</taxon>
        <taxon>Gammaproteobacteria</taxon>
        <taxon>Enterobacterales</taxon>
        <taxon>Enterobacteriaceae</taxon>
        <taxon>Salmonella</taxon>
    </lineage>
</organism>
<proteinExistence type="predicted"/>
<dbReference type="PROSITE" id="PS00330">
    <property type="entry name" value="HEMOLYSIN_CALCIUM"/>
    <property type="match status" value="1"/>
</dbReference>
<dbReference type="Gene3D" id="2.150.10.10">
    <property type="entry name" value="Serralysin-like metalloprotease, C-terminal"/>
    <property type="match status" value="1"/>
</dbReference>
<dbReference type="InterPro" id="IPR018511">
    <property type="entry name" value="Hemolysin-typ_Ca-bd_CS"/>
</dbReference>
<dbReference type="InterPro" id="IPR001343">
    <property type="entry name" value="Hemolysn_Ca-bd"/>
</dbReference>
<gene>
    <name evidence="2" type="ORF">DRY71_18885</name>
</gene>
<evidence type="ECO:0000256" key="1">
    <source>
        <dbReference type="ARBA" id="ARBA00022837"/>
    </source>
</evidence>
<dbReference type="InterPro" id="IPR011049">
    <property type="entry name" value="Serralysin-like_metalloprot_C"/>
</dbReference>
<accession>A0A5U9KU70</accession>
<sequence>MKYTVTIMNDSSFVDGHGFVHTWLAYQKDGGGIEYFSFSDNTLYGKPGIFTDGEMEGRPYSRSYPIEITEAQYNNLIQAVNDFEASSPIYDFTPKGNGDYNCTTAALHVLEQAGINNPFNDVRTPFGITNTIDKIHADPIMNSPYEYQDAINNVVNGYFQVTDRLTGTLTSMFPDDPEFVKGTTGSILSGLGDMKDNLYDLLHGIMNAVATGVTGDNFNSQTAEALNEFYANVKDNFKYYEAQINKLIDALPLLSFQSDILHFINGVFWGALSGPSTSGAFQHSHYDPIAIDLNGDGVKTISKSTGLVFDHDGNLFAENTGWVSPEDGLLVLDKNRDGKINSGNELFGNNTLLNNGEKAKNGYEALREYDENHDGVINKDDSIWSQLKVWQDKNSNATVDDGELMSLEQLKIAEIKLNYQNINKMDSEGNAHLQQGDIIYENGHIGMAEDIGFDTDKGKTQYVGDTTVSEDVLALPYIRGFGNIADLQVAMSHNDSLKDLVTQYVAADDGDKSRLVEQIIYTWTGVKDTDPHSRGNYIDARHLAVLEITTGEKYKNLMNSVNPNPSDSPFLEKEYKKFYGYINAMLQAQTTYKDIFGKINVTLDRDGRDFTLNFQEVDKYISGMSNQSEALNLRSLLFSLLSYMPQFDDIRHSVGIAAIRDGAENDTYQGSNNHPDYYFFEKGHGNDVILDYAQNESQADTVVFSRAQSSKATFDHVGSDLIIHAYGDDNSVTLKNYFSSESYRRYHLVFDDATLEAEQVLNREYTFTGTDGDDTIYGWNTDDTLTGGAGNDRLYGQEGHDILIGGAGDDYLAGGGNESDRYLFEPGHGHDVIEDYAYSDENADTVVFSRAQSSKATFDHVGSDLIIHAYGDDNSVTLKNYFYGENYQWFNVSFDNLDVSHSELHNSIGRLQIGQSVSLPDLVIEGSLNRLTEAMAAFSPSSAVQSSFYGEQQNNNALPVLSTPGQ</sequence>
<reference evidence="2" key="1">
    <citation type="submission" date="2018-07" db="EMBL/GenBank/DDBJ databases">
        <authorList>
            <person name="Ashton P.M."/>
            <person name="Dallman T."/>
            <person name="Nair S."/>
            <person name="De Pinna E."/>
            <person name="Peters T."/>
            <person name="Grant K."/>
        </authorList>
    </citation>
    <scope>NUCLEOTIDE SEQUENCE [LARGE SCALE GENOMIC DNA]</scope>
    <source>
        <strain evidence="2">436933</strain>
    </source>
</reference>
<dbReference type="AlphaFoldDB" id="A0A5U9KU70"/>
<dbReference type="PANTHER" id="PTHR39431">
    <property type="entry name" value="FRPA/C-RELATED PROTEIN"/>
    <property type="match status" value="1"/>
</dbReference>
<dbReference type="PRINTS" id="PR00313">
    <property type="entry name" value="CABNDNGRPT"/>
</dbReference>
<dbReference type="GO" id="GO:0005509">
    <property type="term" value="F:calcium ion binding"/>
    <property type="evidence" value="ECO:0007669"/>
    <property type="project" value="InterPro"/>
</dbReference>
<dbReference type="Proteomes" id="UP000839726">
    <property type="component" value="Unassembled WGS sequence"/>
</dbReference>